<reference evidence="5" key="2">
    <citation type="submission" date="2015-01" db="EMBL/GenBank/DDBJ databases">
        <title>Evolutionary Origins and Diversification of the Mycorrhizal Mutualists.</title>
        <authorList>
            <consortium name="DOE Joint Genome Institute"/>
            <consortium name="Mycorrhizal Genomics Consortium"/>
            <person name="Kohler A."/>
            <person name="Kuo A."/>
            <person name="Nagy L.G."/>
            <person name="Floudas D."/>
            <person name="Copeland A."/>
            <person name="Barry K.W."/>
            <person name="Cichocki N."/>
            <person name="Veneault-Fourrey C."/>
            <person name="LaButti K."/>
            <person name="Lindquist E.A."/>
            <person name="Lipzen A."/>
            <person name="Lundell T."/>
            <person name="Morin E."/>
            <person name="Murat C."/>
            <person name="Riley R."/>
            <person name="Ohm R."/>
            <person name="Sun H."/>
            <person name="Tunlid A."/>
            <person name="Henrissat B."/>
            <person name="Grigoriev I.V."/>
            <person name="Hibbett D.S."/>
            <person name="Martin F."/>
        </authorList>
    </citation>
    <scope>NUCLEOTIDE SEQUENCE [LARGE SCALE GENOMIC DNA]</scope>
    <source>
        <strain evidence="5">h7</strain>
    </source>
</reference>
<protein>
    <recommendedName>
        <fullName evidence="3">UBC core domain-containing protein</fullName>
    </recommendedName>
</protein>
<dbReference type="AlphaFoldDB" id="A0A0C2Z3P8"/>
<evidence type="ECO:0000256" key="1">
    <source>
        <dbReference type="ARBA" id="ARBA00022679"/>
    </source>
</evidence>
<keyword evidence="5" id="KW-1185">Reference proteome</keyword>
<gene>
    <name evidence="4" type="ORF">M413DRAFT_439533</name>
</gene>
<evidence type="ECO:0000313" key="4">
    <source>
        <dbReference type="EMBL" id="KIM47852.1"/>
    </source>
</evidence>
<keyword evidence="1" id="KW-0808">Transferase</keyword>
<dbReference type="PANTHER" id="PTHR46116:SF15">
    <property type="entry name" value="(E3-INDEPENDENT) E2 UBIQUITIN-CONJUGATING ENZYME"/>
    <property type="match status" value="1"/>
</dbReference>
<dbReference type="STRING" id="686832.A0A0C2Z3P8"/>
<dbReference type="OrthoDB" id="1926878at2759"/>
<accession>A0A0C2Z3P8</accession>
<dbReference type="SMART" id="SM00212">
    <property type="entry name" value="UBCc"/>
    <property type="match status" value="1"/>
</dbReference>
<proteinExistence type="predicted"/>
<sequence>MPNDVSKGKGTKLFHQDIVQKVSSPDYRGIVLRCWHDAEDVPPAIYGVDPLMRPLAYGEAGVTFISHKGERQILPESELQLLDRTLQPGDYCKRSFDDVRAGVVTNIKVKGRIAHAVSAEKVDGWRTLKDVDDRADAEIGDYLVYDDWIGQLIEVFDESIVEVLAGQAGQLVRLPELGSRLTVGETGVDVLPPPASGTQSLFESPQRNNENKDVVVAVKHTVYAIAWLAVNQSLDVAVAENKLRPKRFWFGQDLGKLTLVRGLSDMELRVGDRIFLKDAKGLPMTTHGQAGDATGVLNVQTFRVNQTSTELDVLWQDGSKETIRSTEVIPYLNPDEYDCWPGDHVMWKNDGDTRPAIVQSVDAVQRTALILFPDTGAIELASLLELDAHGHSDHDPTNPTASPDGFGVRRGDFVLIHALGSSNGMRNPRVPRIGEIEPWVRENPFTDGEYSGWRKELQELGSAIAAKRSADFPQEKMIQRPAKGDGKISWCGEVTGLNLDGTVEVTHPDWTVMTYPLERLTRLYDGIEQLEEDAFDASDDGHSHGEDEETWAMDEDGIWRPEIQENDEWEDVSMQGIETEEIIEIDEVGDLMEVDNILPPSEATQTESMGSGPSGNALFHPLDAVVEVVEGQQDDPGEGIQWKRFEILSSAPPDHAFFSSSPALPSKSFLARLNKEYRALTSGLPDSILVRAYEDRTDLLRCLIIGPENTPYQDAPFVIDWMLDSNFPHSPPIAHFLSWTNGNGRVNPNLYEEGKVCLSILGTWTGDKHEVWSATRSSLLQAFVSIQGLVLVKEPWFCEPAYDKLRGTEEGTVNSRLYNEKAFVLSRGFVRRALEIPLGGLESEITYLYHTQGRLHKIMNDAELLIQKSKDSPDIGPGDQDLAVPRLTAGGTIALERILTKLRNYIQATPS</sequence>
<dbReference type="SUPFAM" id="SSF54495">
    <property type="entry name" value="UBC-like"/>
    <property type="match status" value="1"/>
</dbReference>
<name>A0A0C2Z3P8_HEBCY</name>
<feature type="domain" description="UBC core" evidence="3">
    <location>
        <begin position="668"/>
        <end position="831"/>
    </location>
</feature>
<dbReference type="Pfam" id="PF00179">
    <property type="entry name" value="UQ_con"/>
    <property type="match status" value="1"/>
</dbReference>
<dbReference type="PANTHER" id="PTHR46116">
    <property type="entry name" value="(E3-INDEPENDENT) E2 UBIQUITIN-CONJUGATING ENZYME"/>
    <property type="match status" value="1"/>
</dbReference>
<dbReference type="HOGENOM" id="CLU_005619_0_0_1"/>
<dbReference type="InterPro" id="IPR016135">
    <property type="entry name" value="UBQ-conjugating_enzyme/RWD"/>
</dbReference>
<dbReference type="EMBL" id="KN831769">
    <property type="protein sequence ID" value="KIM47852.1"/>
    <property type="molecule type" value="Genomic_DNA"/>
</dbReference>
<dbReference type="GO" id="GO:0061631">
    <property type="term" value="F:ubiquitin conjugating enzyme activity"/>
    <property type="evidence" value="ECO:0007669"/>
    <property type="project" value="TreeGrafter"/>
</dbReference>
<organism evidence="4 5">
    <name type="scientific">Hebeloma cylindrosporum</name>
    <dbReference type="NCBI Taxonomy" id="76867"/>
    <lineage>
        <taxon>Eukaryota</taxon>
        <taxon>Fungi</taxon>
        <taxon>Dikarya</taxon>
        <taxon>Basidiomycota</taxon>
        <taxon>Agaricomycotina</taxon>
        <taxon>Agaricomycetes</taxon>
        <taxon>Agaricomycetidae</taxon>
        <taxon>Agaricales</taxon>
        <taxon>Agaricineae</taxon>
        <taxon>Hymenogastraceae</taxon>
        <taxon>Hebeloma</taxon>
    </lineage>
</organism>
<keyword evidence="2" id="KW-0833">Ubl conjugation pathway</keyword>
<dbReference type="CDD" id="cd23837">
    <property type="entry name" value="UBCc_UBE2O"/>
    <property type="match status" value="1"/>
</dbReference>
<reference evidence="4 5" key="1">
    <citation type="submission" date="2014-04" db="EMBL/GenBank/DDBJ databases">
        <authorList>
            <consortium name="DOE Joint Genome Institute"/>
            <person name="Kuo A."/>
            <person name="Gay G."/>
            <person name="Dore J."/>
            <person name="Kohler A."/>
            <person name="Nagy L.G."/>
            <person name="Floudas D."/>
            <person name="Copeland A."/>
            <person name="Barry K.W."/>
            <person name="Cichocki N."/>
            <person name="Veneault-Fourrey C."/>
            <person name="LaButti K."/>
            <person name="Lindquist E.A."/>
            <person name="Lipzen A."/>
            <person name="Lundell T."/>
            <person name="Morin E."/>
            <person name="Murat C."/>
            <person name="Sun H."/>
            <person name="Tunlid A."/>
            <person name="Henrissat B."/>
            <person name="Grigoriev I.V."/>
            <person name="Hibbett D.S."/>
            <person name="Martin F."/>
            <person name="Nordberg H.P."/>
            <person name="Cantor M.N."/>
            <person name="Hua S.X."/>
        </authorList>
    </citation>
    <scope>NUCLEOTIDE SEQUENCE [LARGE SCALE GENOMIC DNA]</scope>
    <source>
        <strain evidence="5">h7</strain>
    </source>
</reference>
<evidence type="ECO:0000313" key="5">
    <source>
        <dbReference type="Proteomes" id="UP000053424"/>
    </source>
</evidence>
<dbReference type="Gene3D" id="3.10.110.10">
    <property type="entry name" value="Ubiquitin Conjugating Enzyme"/>
    <property type="match status" value="1"/>
</dbReference>
<dbReference type="InterPro" id="IPR000608">
    <property type="entry name" value="UBC"/>
</dbReference>
<evidence type="ECO:0000259" key="3">
    <source>
        <dbReference type="PROSITE" id="PS50127"/>
    </source>
</evidence>
<evidence type="ECO:0000256" key="2">
    <source>
        <dbReference type="ARBA" id="ARBA00022786"/>
    </source>
</evidence>
<dbReference type="PROSITE" id="PS50127">
    <property type="entry name" value="UBC_2"/>
    <property type="match status" value="1"/>
</dbReference>
<dbReference type="Proteomes" id="UP000053424">
    <property type="component" value="Unassembled WGS sequence"/>
</dbReference>